<keyword evidence="2" id="KW-0288">FMN</keyword>
<comment type="cofactor">
    <cofactor evidence="1">
        <name>FMN</name>
        <dbReference type="ChEBI" id="CHEBI:58210"/>
    </cofactor>
</comment>
<keyword evidence="2" id="KW-0285">Flavoprotein</keyword>
<evidence type="ECO:0000256" key="1">
    <source>
        <dbReference type="ARBA" id="ARBA00001917"/>
    </source>
</evidence>
<dbReference type="InterPro" id="IPR005025">
    <property type="entry name" value="FMN_Rdtase-like_dom"/>
</dbReference>
<evidence type="ECO:0000313" key="5">
    <source>
        <dbReference type="Proteomes" id="UP000078358"/>
    </source>
</evidence>
<dbReference type="Gene3D" id="3.40.50.360">
    <property type="match status" value="1"/>
</dbReference>
<proteinExistence type="predicted"/>
<dbReference type="PATRIC" id="fig|1261658.3.peg.1310"/>
<dbReference type="EMBL" id="JACI01000002">
    <property type="protein sequence ID" value="OAQ14060.1"/>
    <property type="molecule type" value="Genomic_DNA"/>
</dbReference>
<name>A0A179CWQ6_BIBTR</name>
<evidence type="ECO:0000313" key="4">
    <source>
        <dbReference type="EMBL" id="OAQ14060.1"/>
    </source>
</evidence>
<accession>A0A179CWQ6</accession>
<protein>
    <submittedName>
        <fullName evidence="4">FMN reductase</fullName>
    </submittedName>
</protein>
<dbReference type="SUPFAM" id="SSF52218">
    <property type="entry name" value="Flavoproteins"/>
    <property type="match status" value="1"/>
</dbReference>
<comment type="caution">
    <text evidence="4">The sequence shown here is derived from an EMBL/GenBank/DDBJ whole genome shotgun (WGS) entry which is preliminary data.</text>
</comment>
<feature type="domain" description="NADPH-dependent FMN reductase-like" evidence="3">
    <location>
        <begin position="5"/>
        <end position="140"/>
    </location>
</feature>
<dbReference type="InterPro" id="IPR029039">
    <property type="entry name" value="Flavoprotein-like_sf"/>
</dbReference>
<organism evidence="4 5">
    <name type="scientific">Bibersteinia trehalosi Y31</name>
    <dbReference type="NCBI Taxonomy" id="1261658"/>
    <lineage>
        <taxon>Bacteria</taxon>
        <taxon>Pseudomonadati</taxon>
        <taxon>Pseudomonadota</taxon>
        <taxon>Gammaproteobacteria</taxon>
        <taxon>Pasteurellales</taxon>
        <taxon>Pasteurellaceae</taxon>
        <taxon>Bibersteinia</taxon>
    </lineage>
</organism>
<dbReference type="Pfam" id="PF03358">
    <property type="entry name" value="FMN_red"/>
    <property type="match status" value="1"/>
</dbReference>
<evidence type="ECO:0000259" key="3">
    <source>
        <dbReference type="Pfam" id="PF03358"/>
    </source>
</evidence>
<dbReference type="RefSeq" id="WP_064318580.1">
    <property type="nucleotide sequence ID" value="NZ_JACI01000002.1"/>
</dbReference>
<reference evidence="4 5" key="1">
    <citation type="submission" date="2014-01" db="EMBL/GenBank/DDBJ databases">
        <authorList>
            <person name="Zuccon D."/>
        </authorList>
    </citation>
    <scope>NUCLEOTIDE SEQUENCE [LARGE SCALE GENOMIC DNA]</scope>
    <source>
        <strain evidence="4 5">Y31</strain>
    </source>
</reference>
<dbReference type="InterPro" id="IPR050712">
    <property type="entry name" value="NAD(P)H-dep_reductase"/>
</dbReference>
<dbReference type="GO" id="GO:0010181">
    <property type="term" value="F:FMN binding"/>
    <property type="evidence" value="ECO:0007669"/>
    <property type="project" value="TreeGrafter"/>
</dbReference>
<dbReference type="GO" id="GO:0005829">
    <property type="term" value="C:cytosol"/>
    <property type="evidence" value="ECO:0007669"/>
    <property type="project" value="TreeGrafter"/>
</dbReference>
<dbReference type="PANTHER" id="PTHR30543:SF21">
    <property type="entry name" value="NAD(P)H-DEPENDENT FMN REDUCTASE LOT6"/>
    <property type="match status" value="1"/>
</dbReference>
<sequence>MSKQIAVLIGSASQTSFNHLAVKHLQKIAPTSLQLNIVEIGDLPLYDRDLESQDIPAYNRVREAIKHADGVMWVSPEHNGGYSAMLKNAIDVISRPAGQSQWIGKPLALMSVSASGSPRVTDALRTIAAGTYINMPVLPFAANIGGIFAGAFNEQGELVSEPAKATLEGFINAYAEFVAKF</sequence>
<dbReference type="GO" id="GO:0016491">
    <property type="term" value="F:oxidoreductase activity"/>
    <property type="evidence" value="ECO:0007669"/>
    <property type="project" value="InterPro"/>
</dbReference>
<gene>
    <name evidence="4" type="ORF">F480_06595</name>
</gene>
<evidence type="ECO:0000256" key="2">
    <source>
        <dbReference type="ARBA" id="ARBA00022643"/>
    </source>
</evidence>
<dbReference type="PANTHER" id="PTHR30543">
    <property type="entry name" value="CHROMATE REDUCTASE"/>
    <property type="match status" value="1"/>
</dbReference>
<dbReference type="AlphaFoldDB" id="A0A179CWQ6"/>
<dbReference type="Proteomes" id="UP000078358">
    <property type="component" value="Unassembled WGS sequence"/>
</dbReference>